<organism evidence="1 2">
    <name type="scientific">Papaver somniferum</name>
    <name type="common">Opium poppy</name>
    <dbReference type="NCBI Taxonomy" id="3469"/>
    <lineage>
        <taxon>Eukaryota</taxon>
        <taxon>Viridiplantae</taxon>
        <taxon>Streptophyta</taxon>
        <taxon>Embryophyta</taxon>
        <taxon>Tracheophyta</taxon>
        <taxon>Spermatophyta</taxon>
        <taxon>Magnoliopsida</taxon>
        <taxon>Ranunculales</taxon>
        <taxon>Papaveraceae</taxon>
        <taxon>Papaveroideae</taxon>
        <taxon>Papaver</taxon>
    </lineage>
</organism>
<evidence type="ECO:0000313" key="1">
    <source>
        <dbReference type="EMBL" id="RZC64119.1"/>
    </source>
</evidence>
<reference evidence="1 2" key="1">
    <citation type="journal article" date="2018" name="Science">
        <title>The opium poppy genome and morphinan production.</title>
        <authorList>
            <person name="Guo L."/>
            <person name="Winzer T."/>
            <person name="Yang X."/>
            <person name="Li Y."/>
            <person name="Ning Z."/>
            <person name="He Z."/>
            <person name="Teodor R."/>
            <person name="Lu Y."/>
            <person name="Bowser T.A."/>
            <person name="Graham I.A."/>
            <person name="Ye K."/>
        </authorList>
    </citation>
    <scope>NUCLEOTIDE SEQUENCE [LARGE SCALE GENOMIC DNA]</scope>
    <source>
        <strain evidence="2">cv. HN1</strain>
        <tissue evidence="1">Leaves</tissue>
    </source>
</reference>
<dbReference type="Proteomes" id="UP000316621">
    <property type="component" value="Chromosome 5"/>
</dbReference>
<accession>A0A4Y7JWL9</accession>
<dbReference type="EMBL" id="CM010719">
    <property type="protein sequence ID" value="RZC64119.1"/>
    <property type="molecule type" value="Genomic_DNA"/>
</dbReference>
<dbReference type="Gramene" id="RZC64119">
    <property type="protein sequence ID" value="RZC64119"/>
    <property type="gene ID" value="C5167_025891"/>
</dbReference>
<sequence length="59" mass="7086">MEPRHVGFWEHEHQHTHHLLYSFSLCIQFLELIFQSFKELKGIGIVWVSNHVKVVVVQF</sequence>
<keyword evidence="2" id="KW-1185">Reference proteome</keyword>
<evidence type="ECO:0000313" key="2">
    <source>
        <dbReference type="Proteomes" id="UP000316621"/>
    </source>
</evidence>
<dbReference type="AlphaFoldDB" id="A0A4Y7JWL9"/>
<proteinExistence type="predicted"/>
<gene>
    <name evidence="1" type="ORF">C5167_025891</name>
</gene>
<name>A0A4Y7JWL9_PAPSO</name>
<protein>
    <submittedName>
        <fullName evidence="1">Uncharacterized protein</fullName>
    </submittedName>
</protein>